<organism evidence="5 6">
    <name type="scientific">Aquatica leii</name>
    <dbReference type="NCBI Taxonomy" id="1421715"/>
    <lineage>
        <taxon>Eukaryota</taxon>
        <taxon>Metazoa</taxon>
        <taxon>Ecdysozoa</taxon>
        <taxon>Arthropoda</taxon>
        <taxon>Hexapoda</taxon>
        <taxon>Insecta</taxon>
        <taxon>Pterygota</taxon>
        <taxon>Neoptera</taxon>
        <taxon>Endopterygota</taxon>
        <taxon>Coleoptera</taxon>
        <taxon>Polyphaga</taxon>
        <taxon>Elateriformia</taxon>
        <taxon>Elateroidea</taxon>
        <taxon>Lampyridae</taxon>
        <taxon>Luciolinae</taxon>
        <taxon>Aquatica</taxon>
    </lineage>
</organism>
<keyword evidence="2 3" id="KW-0808">Transferase</keyword>
<evidence type="ECO:0000313" key="6">
    <source>
        <dbReference type="Proteomes" id="UP001353858"/>
    </source>
</evidence>
<dbReference type="InterPro" id="IPR027350">
    <property type="entry name" value="GT23_dom"/>
</dbReference>
<sequence length="214" mass="25252">MYFCRVHVRRTDKLIREAKYFSIEEYMTKVDEYYNLIEIKTNITKRRVYIATDDFQVITEAKKKYPHYDIFYNENIPKIPKTNPIHSNDNILDVILDIHILFHSNFIVCTLSSNLCRLAYALMQISYVDASTKCVSLNFLYVYTQQNHNKCRVILNHKAQTTDEIDLVIGDIVDIIQYNLNGFSLGTNLRTKKKEQLHSILVIVTSRYAWQPIE</sequence>
<feature type="region of interest" description="Important for donor substrate binding" evidence="3">
    <location>
        <begin position="9"/>
        <end position="10"/>
    </location>
</feature>
<evidence type="ECO:0000259" key="4">
    <source>
        <dbReference type="PROSITE" id="PS51659"/>
    </source>
</evidence>
<evidence type="ECO:0000256" key="1">
    <source>
        <dbReference type="ARBA" id="ARBA00022676"/>
    </source>
</evidence>
<dbReference type="PANTHER" id="PTHR13132">
    <property type="entry name" value="ALPHA- 1,6 -FUCOSYLTRANSFERASE"/>
    <property type="match status" value="1"/>
</dbReference>
<keyword evidence="6" id="KW-1185">Reference proteome</keyword>
<name>A0AAN7QBC4_9COLE</name>
<keyword evidence="1 3" id="KW-0328">Glycosyltransferase</keyword>
<dbReference type="Proteomes" id="UP001353858">
    <property type="component" value="Unassembled WGS sequence"/>
</dbReference>
<comment type="caution">
    <text evidence="5">The sequence shown here is derived from an EMBL/GenBank/DDBJ whole genome shotgun (WGS) entry which is preliminary data.</text>
</comment>
<dbReference type="InterPro" id="IPR045573">
    <property type="entry name" value="Fut8_N_cat"/>
</dbReference>
<proteinExistence type="inferred from homology"/>
<dbReference type="AlphaFoldDB" id="A0AAN7QBC4"/>
<dbReference type="Gene3D" id="2.30.30.40">
    <property type="entry name" value="SH3 Domains"/>
    <property type="match status" value="1"/>
</dbReference>
<dbReference type="GO" id="GO:0006487">
    <property type="term" value="P:protein N-linked glycosylation"/>
    <property type="evidence" value="ECO:0007669"/>
    <property type="project" value="TreeGrafter"/>
</dbReference>
<dbReference type="InterPro" id="IPR036028">
    <property type="entry name" value="SH3-like_dom_sf"/>
</dbReference>
<reference evidence="6" key="1">
    <citation type="submission" date="2023-01" db="EMBL/GenBank/DDBJ databases">
        <title>Key to firefly adult light organ development and bioluminescence: homeobox transcription factors regulate luciferase expression and transportation to peroxisome.</title>
        <authorList>
            <person name="Fu X."/>
        </authorList>
    </citation>
    <scope>NUCLEOTIDE SEQUENCE [LARGE SCALE GENOMIC DNA]</scope>
</reference>
<comment type="similarity">
    <text evidence="3">Belongs to the glycosyltransferase 23 family.</text>
</comment>
<dbReference type="SUPFAM" id="SSF50044">
    <property type="entry name" value="SH3-domain"/>
    <property type="match status" value="1"/>
</dbReference>
<dbReference type="Gene3D" id="3.40.50.11350">
    <property type="match status" value="1"/>
</dbReference>
<feature type="domain" description="GT23" evidence="4">
    <location>
        <begin position="1"/>
        <end position="137"/>
    </location>
</feature>
<evidence type="ECO:0000313" key="5">
    <source>
        <dbReference type="EMBL" id="KAK4886685.1"/>
    </source>
</evidence>
<accession>A0AAN7QBC4</accession>
<evidence type="ECO:0000256" key="3">
    <source>
        <dbReference type="PROSITE-ProRule" id="PRU00992"/>
    </source>
</evidence>
<dbReference type="GO" id="GO:0046921">
    <property type="term" value="F:alpha-(1-&gt;6)-fucosyltransferase activity"/>
    <property type="evidence" value="ECO:0007669"/>
    <property type="project" value="TreeGrafter"/>
</dbReference>
<protein>
    <recommendedName>
        <fullName evidence="4">GT23 domain-containing protein</fullName>
    </recommendedName>
</protein>
<dbReference type="Pfam" id="PF19745">
    <property type="entry name" value="FUT8_N_cat"/>
    <property type="match status" value="1"/>
</dbReference>
<dbReference type="PANTHER" id="PTHR13132:SF29">
    <property type="entry name" value="ALPHA-(1,6)-FUCOSYLTRANSFERASE"/>
    <property type="match status" value="1"/>
</dbReference>
<dbReference type="PROSITE" id="PS51659">
    <property type="entry name" value="GT23"/>
    <property type="match status" value="1"/>
</dbReference>
<evidence type="ECO:0000256" key="2">
    <source>
        <dbReference type="ARBA" id="ARBA00022679"/>
    </source>
</evidence>
<gene>
    <name evidence="5" type="ORF">RN001_002956</name>
</gene>
<dbReference type="EMBL" id="JARPUR010000001">
    <property type="protein sequence ID" value="KAK4886685.1"/>
    <property type="molecule type" value="Genomic_DNA"/>
</dbReference>